<keyword evidence="5" id="KW-0472">Membrane</keyword>
<comment type="similarity">
    <text evidence="2">Belongs to the BMP lipoprotein family.</text>
</comment>
<dbReference type="SUPFAM" id="SSF53822">
    <property type="entry name" value="Periplasmic binding protein-like I"/>
    <property type="match status" value="1"/>
</dbReference>
<reference evidence="8 9" key="1">
    <citation type="journal article" date="2016" name="Nat. Commun.">
        <title>Thousands of microbial genomes shed light on interconnected biogeochemical processes in an aquifer system.</title>
        <authorList>
            <person name="Anantharaman K."/>
            <person name="Brown C.T."/>
            <person name="Hug L.A."/>
            <person name="Sharon I."/>
            <person name="Castelle C.J."/>
            <person name="Probst A.J."/>
            <person name="Thomas B.C."/>
            <person name="Singh A."/>
            <person name="Wilkins M.J."/>
            <person name="Karaoz U."/>
            <person name="Brodie E.L."/>
            <person name="Williams K.H."/>
            <person name="Hubbard S.S."/>
            <person name="Banfield J.F."/>
        </authorList>
    </citation>
    <scope>NUCLEOTIDE SEQUENCE [LARGE SCALE GENOMIC DNA]</scope>
</reference>
<dbReference type="PANTHER" id="PTHR34296">
    <property type="entry name" value="TRANSCRIPTIONAL ACTIVATOR PROTEIN MED"/>
    <property type="match status" value="1"/>
</dbReference>
<organism evidence="8 9">
    <name type="scientific">Candidatus Wallbacteria bacterium GWC2_49_35</name>
    <dbReference type="NCBI Taxonomy" id="1817813"/>
    <lineage>
        <taxon>Bacteria</taxon>
        <taxon>Candidatus Walliibacteriota</taxon>
    </lineage>
</organism>
<evidence type="ECO:0000256" key="3">
    <source>
        <dbReference type="ARBA" id="ARBA00022475"/>
    </source>
</evidence>
<dbReference type="InterPro" id="IPR028082">
    <property type="entry name" value="Peripla_BP_I"/>
</dbReference>
<dbReference type="Pfam" id="PF02608">
    <property type="entry name" value="Bmp"/>
    <property type="match status" value="1"/>
</dbReference>
<evidence type="ECO:0000256" key="5">
    <source>
        <dbReference type="ARBA" id="ARBA00023136"/>
    </source>
</evidence>
<feature type="domain" description="ABC transporter substrate-binding protein PnrA-like" evidence="7">
    <location>
        <begin position="31"/>
        <end position="327"/>
    </location>
</feature>
<evidence type="ECO:0000256" key="6">
    <source>
        <dbReference type="ARBA" id="ARBA00023288"/>
    </source>
</evidence>
<evidence type="ECO:0000313" key="8">
    <source>
        <dbReference type="EMBL" id="OGM08584.1"/>
    </source>
</evidence>
<evidence type="ECO:0000256" key="4">
    <source>
        <dbReference type="ARBA" id="ARBA00022729"/>
    </source>
</evidence>
<comment type="caution">
    <text evidence="8">The sequence shown here is derived from an EMBL/GenBank/DDBJ whole genome shotgun (WGS) entry which is preliminary data.</text>
</comment>
<name>A0A1F7X0F5_9BACT</name>
<dbReference type="InterPro" id="IPR003760">
    <property type="entry name" value="PnrA-like"/>
</dbReference>
<dbReference type="Gene3D" id="3.40.50.2300">
    <property type="match status" value="2"/>
</dbReference>
<dbReference type="GO" id="GO:0005886">
    <property type="term" value="C:plasma membrane"/>
    <property type="evidence" value="ECO:0007669"/>
    <property type="project" value="UniProtKB-SubCell"/>
</dbReference>
<evidence type="ECO:0000259" key="7">
    <source>
        <dbReference type="Pfam" id="PF02608"/>
    </source>
</evidence>
<accession>A0A1F7X0F5</accession>
<dbReference type="AlphaFoldDB" id="A0A1F7X0F5"/>
<keyword evidence="3" id="KW-1003">Cell membrane</keyword>
<dbReference type="PANTHER" id="PTHR34296:SF2">
    <property type="entry name" value="ABC TRANSPORTER GUANOSINE-BINDING PROTEIN NUPN"/>
    <property type="match status" value="1"/>
</dbReference>
<comment type="subcellular location">
    <subcellularLocation>
        <location evidence="1">Cell membrane</location>
        <topology evidence="1">Lipid-anchor</topology>
    </subcellularLocation>
</comment>
<dbReference type="STRING" id="1817813.A2008_08275"/>
<gene>
    <name evidence="8" type="ORF">A2008_08275</name>
</gene>
<keyword evidence="6" id="KW-0449">Lipoprotein</keyword>
<dbReference type="EMBL" id="MGFH01000008">
    <property type="protein sequence ID" value="OGM08584.1"/>
    <property type="molecule type" value="Genomic_DNA"/>
</dbReference>
<evidence type="ECO:0000256" key="1">
    <source>
        <dbReference type="ARBA" id="ARBA00004193"/>
    </source>
</evidence>
<dbReference type="CDD" id="cd06354">
    <property type="entry name" value="PBP1_PrnA-like"/>
    <property type="match status" value="1"/>
</dbReference>
<protein>
    <recommendedName>
        <fullName evidence="7">ABC transporter substrate-binding protein PnrA-like domain-containing protein</fullName>
    </recommendedName>
</protein>
<keyword evidence="4" id="KW-0732">Signal</keyword>
<proteinExistence type="inferred from homology"/>
<dbReference type="InterPro" id="IPR050957">
    <property type="entry name" value="BMP_lipoprotein"/>
</dbReference>
<dbReference type="Proteomes" id="UP000178735">
    <property type="component" value="Unassembled WGS sequence"/>
</dbReference>
<sequence>MTVFLFSAAILIFIDIDRAAAAKEKKKKFKVGLVVDTGGLGDKSFNDSAYLGVLEAERKLKILSDVGQPSNKLEEEQHLIAFAQQDYDLIIGVGFAMQDEVSKIAKEYPEKKFAIIDGVIPDVPNVASLLFKEHEGSFMVGALGLMMSKTKKLGFVGGMDIPLIRKFETGYREGVHYIDASAEVLVKYTGSDPSAWNDPVKGREITLSLITQGCDVVFHAAGGTGGGVIRGCKEKEVFAIGVDSDQDGVEPGTVLTSMVKRCNIAVFRTIQETMEGKFRGGIHNFGIIEDGVGISELKFTRDKIPAQYLKKLEEIKQDIVSGKIKVTDYMAESQKK</sequence>
<evidence type="ECO:0000256" key="2">
    <source>
        <dbReference type="ARBA" id="ARBA00008610"/>
    </source>
</evidence>
<evidence type="ECO:0000313" key="9">
    <source>
        <dbReference type="Proteomes" id="UP000178735"/>
    </source>
</evidence>